<evidence type="ECO:0000256" key="1">
    <source>
        <dbReference type="SAM" id="MobiDB-lite"/>
    </source>
</evidence>
<dbReference type="EMBL" id="UZAN01073220">
    <property type="protein sequence ID" value="VDP95340.1"/>
    <property type="molecule type" value="Genomic_DNA"/>
</dbReference>
<dbReference type="AlphaFoldDB" id="A0A183BFH5"/>
<evidence type="ECO:0000313" key="2">
    <source>
        <dbReference type="EMBL" id="VDP95340.1"/>
    </source>
</evidence>
<feature type="compositionally biased region" description="Polar residues" evidence="1">
    <location>
        <begin position="8"/>
        <end position="17"/>
    </location>
</feature>
<evidence type="ECO:0000313" key="4">
    <source>
        <dbReference type="WBParaSite" id="ECPE_0001800601-mRNA-1"/>
    </source>
</evidence>
<proteinExistence type="predicted"/>
<dbReference type="Proteomes" id="UP000272942">
    <property type="component" value="Unassembled WGS sequence"/>
</dbReference>
<dbReference type="WBParaSite" id="ECPE_0001800601-mRNA-1">
    <property type="protein sequence ID" value="ECPE_0001800601-mRNA-1"/>
    <property type="gene ID" value="ECPE_0001800601"/>
</dbReference>
<protein>
    <submittedName>
        <fullName evidence="2 4">Uncharacterized protein</fullName>
    </submittedName>
</protein>
<name>A0A183BFH5_9TREM</name>
<feature type="region of interest" description="Disordered" evidence="1">
    <location>
        <begin position="1"/>
        <end position="51"/>
    </location>
</feature>
<reference evidence="2 3" key="2">
    <citation type="submission" date="2018-11" db="EMBL/GenBank/DDBJ databases">
        <authorList>
            <consortium name="Pathogen Informatics"/>
        </authorList>
    </citation>
    <scope>NUCLEOTIDE SEQUENCE [LARGE SCALE GENOMIC DNA]</scope>
    <source>
        <strain evidence="2 3">Egypt</strain>
    </source>
</reference>
<reference evidence="4" key="1">
    <citation type="submission" date="2016-06" db="UniProtKB">
        <authorList>
            <consortium name="WormBaseParasite"/>
        </authorList>
    </citation>
    <scope>IDENTIFICATION</scope>
</reference>
<keyword evidence="3" id="KW-1185">Reference proteome</keyword>
<gene>
    <name evidence="2" type="ORF">ECPE_LOCUS17960</name>
</gene>
<organism evidence="4">
    <name type="scientific">Echinostoma caproni</name>
    <dbReference type="NCBI Taxonomy" id="27848"/>
    <lineage>
        <taxon>Eukaryota</taxon>
        <taxon>Metazoa</taxon>
        <taxon>Spiralia</taxon>
        <taxon>Lophotrochozoa</taxon>
        <taxon>Platyhelminthes</taxon>
        <taxon>Trematoda</taxon>
        <taxon>Digenea</taxon>
        <taxon>Plagiorchiida</taxon>
        <taxon>Echinostomata</taxon>
        <taxon>Echinostomatoidea</taxon>
        <taxon>Echinostomatidae</taxon>
        <taxon>Echinostoma</taxon>
    </lineage>
</organism>
<accession>A0A183BFH5</accession>
<evidence type="ECO:0000313" key="3">
    <source>
        <dbReference type="Proteomes" id="UP000272942"/>
    </source>
</evidence>
<sequence>MPPEEQQPHQVTRTDTPQDAVKPSAADLSSVEEGGEFLKCTSGGCGVRAKR</sequence>